<dbReference type="AlphaFoldDB" id="A0A1T5GNG4"/>
<gene>
    <name evidence="2" type="ORF">SAMN03080601_01890</name>
</gene>
<evidence type="ECO:0000313" key="2">
    <source>
        <dbReference type="EMBL" id="SKC09911.1"/>
    </source>
</evidence>
<dbReference type="EMBL" id="FUYV01000010">
    <property type="protein sequence ID" value="SKC09911.1"/>
    <property type="molecule type" value="Genomic_DNA"/>
</dbReference>
<name>A0A1T5GNG4_9BACT</name>
<dbReference type="Pfam" id="PF12674">
    <property type="entry name" value="Zn_ribbon_2"/>
    <property type="match status" value="1"/>
</dbReference>
<dbReference type="STRING" id="889453.SAMN03080601_01890"/>
<reference evidence="3" key="1">
    <citation type="submission" date="2017-02" db="EMBL/GenBank/DDBJ databases">
        <authorList>
            <person name="Varghese N."/>
            <person name="Submissions S."/>
        </authorList>
    </citation>
    <scope>NUCLEOTIDE SEQUENCE [LARGE SCALE GENOMIC DNA]</scope>
    <source>
        <strain evidence="3">DSM 24412</strain>
    </source>
</reference>
<proteinExistence type="predicted"/>
<dbReference type="Proteomes" id="UP000191055">
    <property type="component" value="Unassembled WGS sequence"/>
</dbReference>
<evidence type="ECO:0000313" key="3">
    <source>
        <dbReference type="Proteomes" id="UP000191055"/>
    </source>
</evidence>
<dbReference type="InterPro" id="IPR025868">
    <property type="entry name" value="Zn_ribbon_dom_put"/>
</dbReference>
<accession>A0A1T5GNG4</accession>
<evidence type="ECO:0000259" key="1">
    <source>
        <dbReference type="Pfam" id="PF12674"/>
    </source>
</evidence>
<organism evidence="2 3">
    <name type="scientific">Alkalitalea saponilacus</name>
    <dbReference type="NCBI Taxonomy" id="889453"/>
    <lineage>
        <taxon>Bacteria</taxon>
        <taxon>Pseudomonadati</taxon>
        <taxon>Bacteroidota</taxon>
        <taxon>Bacteroidia</taxon>
        <taxon>Marinilabiliales</taxon>
        <taxon>Marinilabiliaceae</taxon>
        <taxon>Alkalitalea</taxon>
    </lineage>
</organism>
<protein>
    <submittedName>
        <fullName evidence="2">Putative zinc ribbon domain-containing protein</fullName>
    </submittedName>
</protein>
<feature type="domain" description="Putative zinc ribbon" evidence="1">
    <location>
        <begin position="1"/>
        <end position="73"/>
    </location>
</feature>
<keyword evidence="3" id="KW-1185">Reference proteome</keyword>
<sequence length="76" mass="8590">MPMKQDPQGGGLNADGSISHKFCSYCYVDGSYTFNGTAAEMQAICINKMREMGMNRFSAWLFTRGIPRLERWKTVS</sequence>